<dbReference type="Pfam" id="PF01172">
    <property type="entry name" value="SBDS_N"/>
    <property type="match status" value="1"/>
</dbReference>
<dbReference type="SUPFAM" id="SSF109728">
    <property type="entry name" value="Hypothetical protein AF0491, middle domain"/>
    <property type="match status" value="1"/>
</dbReference>
<feature type="domain" description="Ribosome maturation protein SDO1/SBDS N-terminal" evidence="2">
    <location>
        <begin position="7"/>
        <end position="92"/>
    </location>
</feature>
<evidence type="ECO:0000259" key="4">
    <source>
        <dbReference type="Pfam" id="PF20268"/>
    </source>
</evidence>
<dbReference type="Pfam" id="PF09377">
    <property type="entry name" value="SBDS_domain_II"/>
    <property type="match status" value="1"/>
</dbReference>
<dbReference type="GO" id="GO:0042256">
    <property type="term" value="P:cytosolic ribosome assembly"/>
    <property type="evidence" value="ECO:0007669"/>
    <property type="project" value="InterPro"/>
</dbReference>
<feature type="domain" description="Ribosome maturation protein SDO1/SBDS central" evidence="3">
    <location>
        <begin position="100"/>
        <end position="160"/>
    </location>
</feature>
<gene>
    <name evidence="5" type="ORF">DSO08_00920</name>
</gene>
<name>A0A523BGA8_9CREN</name>
<organism evidence="5 6">
    <name type="scientific">Thermoproteota archaeon</name>
    <dbReference type="NCBI Taxonomy" id="2056631"/>
    <lineage>
        <taxon>Archaea</taxon>
        <taxon>Thermoproteota</taxon>
    </lineage>
</organism>
<protein>
    <submittedName>
        <fullName evidence="5">Ribosome assembly factor SBDS</fullName>
    </submittedName>
</protein>
<dbReference type="InterPro" id="IPR035647">
    <property type="entry name" value="EFG_III/V"/>
</dbReference>
<comment type="caution">
    <text evidence="5">The sequence shown here is derived from an EMBL/GenBank/DDBJ whole genome shotgun (WGS) entry which is preliminary data.</text>
</comment>
<feature type="domain" description="Ribosome maturation protein SDO1/SBDS C-terminal" evidence="4">
    <location>
        <begin position="167"/>
        <end position="230"/>
    </location>
</feature>
<dbReference type="PANTHER" id="PTHR10927">
    <property type="entry name" value="RIBOSOME MATURATION PROTEIN SBDS"/>
    <property type="match status" value="1"/>
</dbReference>
<comment type="similarity">
    <text evidence="1">Belongs to the SDO1/SBDS family.</text>
</comment>
<dbReference type="Gene3D" id="3.30.1250.10">
    <property type="entry name" value="Ribosome maturation protein SBDS, N-terminal domain"/>
    <property type="match status" value="1"/>
</dbReference>
<dbReference type="InterPro" id="IPR002140">
    <property type="entry name" value="Sdo1/SBDS"/>
</dbReference>
<dbReference type="EMBL" id="QNVH01000004">
    <property type="protein sequence ID" value="TDA39961.1"/>
    <property type="molecule type" value="Genomic_DNA"/>
</dbReference>
<evidence type="ECO:0000313" key="6">
    <source>
        <dbReference type="Proteomes" id="UP000315399"/>
    </source>
</evidence>
<evidence type="ECO:0000259" key="3">
    <source>
        <dbReference type="Pfam" id="PF09377"/>
    </source>
</evidence>
<dbReference type="Gene3D" id="1.10.10.900">
    <property type="entry name" value="SBDS protein C-terminal domain, subdomain 1"/>
    <property type="match status" value="1"/>
</dbReference>
<dbReference type="Proteomes" id="UP000315399">
    <property type="component" value="Unassembled WGS sequence"/>
</dbReference>
<dbReference type="SUPFAM" id="SSF89895">
    <property type="entry name" value="FYSH domain"/>
    <property type="match status" value="1"/>
</dbReference>
<dbReference type="InterPro" id="IPR018978">
    <property type="entry name" value="SDO1/SBDS_central"/>
</dbReference>
<dbReference type="InterPro" id="IPR046928">
    <property type="entry name" value="SDO1/SBDS_C"/>
</dbReference>
<dbReference type="Pfam" id="PF20268">
    <property type="entry name" value="SBDS_C"/>
    <property type="match status" value="1"/>
</dbReference>
<dbReference type="InterPro" id="IPR019783">
    <property type="entry name" value="SDO1/SBDS_N"/>
</dbReference>
<dbReference type="PANTHER" id="PTHR10927:SF4">
    <property type="entry name" value="RIBOSOME MATURATION PROTEIN SDO1 HOMOLOG"/>
    <property type="match status" value="1"/>
</dbReference>
<accession>A0A523BGA8</accession>
<dbReference type="SUPFAM" id="SSF54980">
    <property type="entry name" value="EF-G C-terminal domain-like"/>
    <property type="match status" value="1"/>
</dbReference>
<evidence type="ECO:0000256" key="1">
    <source>
        <dbReference type="ARBA" id="ARBA00007433"/>
    </source>
</evidence>
<evidence type="ECO:0000259" key="2">
    <source>
        <dbReference type="Pfam" id="PF01172"/>
    </source>
</evidence>
<dbReference type="InterPro" id="IPR036786">
    <property type="entry name" value="Ribosome_mat_SBDS_N_sf"/>
</dbReference>
<dbReference type="Gene3D" id="3.30.70.240">
    <property type="match status" value="1"/>
</dbReference>
<reference evidence="5 6" key="1">
    <citation type="journal article" date="2019" name="Nat. Microbiol.">
        <title>Expanding anaerobic alkane metabolism in the domain of Archaea.</title>
        <authorList>
            <person name="Wang Y."/>
            <person name="Wegener G."/>
            <person name="Hou J."/>
            <person name="Wang F."/>
            <person name="Xiao X."/>
        </authorList>
    </citation>
    <scope>NUCLEOTIDE SEQUENCE [LARGE SCALE GENOMIC DNA]</scope>
    <source>
        <strain evidence="5">WYZ-LMO10</strain>
    </source>
</reference>
<dbReference type="InterPro" id="IPR039100">
    <property type="entry name" value="Sdo1/SBDS-like"/>
</dbReference>
<evidence type="ECO:0000313" key="5">
    <source>
        <dbReference type="EMBL" id="TDA39961.1"/>
    </source>
</evidence>
<dbReference type="AlphaFoldDB" id="A0A523BGA8"/>
<proteinExistence type="inferred from homology"/>
<dbReference type="InterPro" id="IPR037188">
    <property type="entry name" value="Sdo1/SBDS_central_sf"/>
</dbReference>
<sequence length="232" mass="26042">MPKEKSVVARLSVHGEHFEILVDPDLAWEFKNGKDVNFKDLLVSEIVYKDARKGEKASDESLVKNFGTADIKAVASAIIKKGELQLTTEQRRQMVENKRKQIVAFIARNCVDPQTGTPHPPLRIENAMDNVRINIDPFKPVEEQAQEVIKALRTTLPLKISQVSMMVQVGKENAGKVKNYLTKTGNVVKSDWLSDGSWKGEVVVPAGMQQMIIDRLNELTRGNIEVNIIKKI</sequence>
<dbReference type="NCBIfam" id="TIGR00291">
    <property type="entry name" value="RNA_SBDS"/>
    <property type="match status" value="1"/>
</dbReference>